<protein>
    <submittedName>
        <fullName evidence="1">Uncharacterized protein</fullName>
    </submittedName>
</protein>
<sequence>KDLQGLPLPSKMVVLNSDPHEIDDQFLSAVTNTSWEEEEDGHRAGSNPRSLVVPVSRNTLLAIGIYLTFV</sequence>
<keyword evidence="2" id="KW-1185">Reference proteome</keyword>
<evidence type="ECO:0000313" key="2">
    <source>
        <dbReference type="Proteomes" id="UP001381693"/>
    </source>
</evidence>
<dbReference type="AlphaFoldDB" id="A0AAN8ZWQ9"/>
<proteinExistence type="predicted"/>
<name>A0AAN8ZWQ9_HALRR</name>
<evidence type="ECO:0000313" key="1">
    <source>
        <dbReference type="EMBL" id="KAK7066578.1"/>
    </source>
</evidence>
<dbReference type="Proteomes" id="UP001381693">
    <property type="component" value="Unassembled WGS sequence"/>
</dbReference>
<reference evidence="1 2" key="1">
    <citation type="submission" date="2023-11" db="EMBL/GenBank/DDBJ databases">
        <title>Halocaridina rubra genome assembly.</title>
        <authorList>
            <person name="Smith C."/>
        </authorList>
    </citation>
    <scope>NUCLEOTIDE SEQUENCE [LARGE SCALE GENOMIC DNA]</scope>
    <source>
        <strain evidence="1">EP-1</strain>
        <tissue evidence="1">Whole</tissue>
    </source>
</reference>
<organism evidence="1 2">
    <name type="scientific">Halocaridina rubra</name>
    <name type="common">Hawaiian red shrimp</name>
    <dbReference type="NCBI Taxonomy" id="373956"/>
    <lineage>
        <taxon>Eukaryota</taxon>
        <taxon>Metazoa</taxon>
        <taxon>Ecdysozoa</taxon>
        <taxon>Arthropoda</taxon>
        <taxon>Crustacea</taxon>
        <taxon>Multicrustacea</taxon>
        <taxon>Malacostraca</taxon>
        <taxon>Eumalacostraca</taxon>
        <taxon>Eucarida</taxon>
        <taxon>Decapoda</taxon>
        <taxon>Pleocyemata</taxon>
        <taxon>Caridea</taxon>
        <taxon>Atyoidea</taxon>
        <taxon>Atyidae</taxon>
        <taxon>Halocaridina</taxon>
    </lineage>
</organism>
<accession>A0AAN8ZWQ9</accession>
<feature type="non-terminal residue" evidence="1">
    <location>
        <position position="1"/>
    </location>
</feature>
<gene>
    <name evidence="1" type="ORF">SK128_007735</name>
</gene>
<feature type="non-terminal residue" evidence="1">
    <location>
        <position position="70"/>
    </location>
</feature>
<comment type="caution">
    <text evidence="1">The sequence shown here is derived from an EMBL/GenBank/DDBJ whole genome shotgun (WGS) entry which is preliminary data.</text>
</comment>
<dbReference type="EMBL" id="JAXCGZ010019123">
    <property type="protein sequence ID" value="KAK7066578.1"/>
    <property type="molecule type" value="Genomic_DNA"/>
</dbReference>